<keyword evidence="3 5" id="KW-0067">ATP-binding</keyword>
<evidence type="ECO:0000256" key="1">
    <source>
        <dbReference type="ARBA" id="ARBA00022448"/>
    </source>
</evidence>
<dbReference type="InterPro" id="IPR051782">
    <property type="entry name" value="ABC_Transporter_VariousFunc"/>
</dbReference>
<dbReference type="PANTHER" id="PTHR42939">
    <property type="entry name" value="ABC TRANSPORTER ATP-BINDING PROTEIN ALBC-RELATED"/>
    <property type="match status" value="1"/>
</dbReference>
<feature type="domain" description="ABC transporter" evidence="4">
    <location>
        <begin position="3"/>
        <end position="214"/>
    </location>
</feature>
<dbReference type="Gene3D" id="3.40.50.300">
    <property type="entry name" value="P-loop containing nucleotide triphosphate hydrolases"/>
    <property type="match status" value="1"/>
</dbReference>
<evidence type="ECO:0000313" key="5">
    <source>
        <dbReference type="EMBL" id="MFD2833693.1"/>
    </source>
</evidence>
<dbReference type="EMBL" id="JBHUOJ010000022">
    <property type="protein sequence ID" value="MFD2833693.1"/>
    <property type="molecule type" value="Genomic_DNA"/>
</dbReference>
<dbReference type="SUPFAM" id="SSF52540">
    <property type="entry name" value="P-loop containing nucleoside triphosphate hydrolases"/>
    <property type="match status" value="1"/>
</dbReference>
<comment type="caution">
    <text evidence="5">The sequence shown here is derived from an EMBL/GenBank/DDBJ whole genome shotgun (WGS) entry which is preliminary data.</text>
</comment>
<evidence type="ECO:0000256" key="3">
    <source>
        <dbReference type="ARBA" id="ARBA00022840"/>
    </source>
</evidence>
<dbReference type="InterPro" id="IPR003439">
    <property type="entry name" value="ABC_transporter-like_ATP-bd"/>
</dbReference>
<reference evidence="6" key="1">
    <citation type="journal article" date="2019" name="Int. J. Syst. Evol. Microbiol.">
        <title>The Global Catalogue of Microorganisms (GCM) 10K type strain sequencing project: providing services to taxonomists for standard genome sequencing and annotation.</title>
        <authorList>
            <consortium name="The Broad Institute Genomics Platform"/>
            <consortium name="The Broad Institute Genome Sequencing Center for Infectious Disease"/>
            <person name="Wu L."/>
            <person name="Ma J."/>
        </authorList>
    </citation>
    <scope>NUCLEOTIDE SEQUENCE [LARGE SCALE GENOMIC DNA]</scope>
    <source>
        <strain evidence="6">KCTC 52925</strain>
    </source>
</reference>
<dbReference type="PANTHER" id="PTHR42939:SF1">
    <property type="entry name" value="ABC TRANSPORTER ATP-BINDING PROTEIN ALBC-RELATED"/>
    <property type="match status" value="1"/>
</dbReference>
<keyword evidence="6" id="KW-1185">Reference proteome</keyword>
<evidence type="ECO:0000313" key="6">
    <source>
        <dbReference type="Proteomes" id="UP001597438"/>
    </source>
</evidence>
<dbReference type="GO" id="GO:0005524">
    <property type="term" value="F:ATP binding"/>
    <property type="evidence" value="ECO:0007669"/>
    <property type="project" value="UniProtKB-KW"/>
</dbReference>
<dbReference type="SMART" id="SM00382">
    <property type="entry name" value="AAA"/>
    <property type="match status" value="1"/>
</dbReference>
<gene>
    <name evidence="5" type="ORF">ACFSYS_10370</name>
</gene>
<dbReference type="InterPro" id="IPR027417">
    <property type="entry name" value="P-loop_NTPase"/>
</dbReference>
<organism evidence="5 6">
    <name type="scientific">Christiangramia antarctica</name>
    <dbReference type="NCBI Taxonomy" id="2058158"/>
    <lineage>
        <taxon>Bacteria</taxon>
        <taxon>Pseudomonadati</taxon>
        <taxon>Bacteroidota</taxon>
        <taxon>Flavobacteriia</taxon>
        <taxon>Flavobacteriales</taxon>
        <taxon>Flavobacteriaceae</taxon>
        <taxon>Christiangramia</taxon>
    </lineage>
</organism>
<evidence type="ECO:0000256" key="2">
    <source>
        <dbReference type="ARBA" id="ARBA00022741"/>
    </source>
</evidence>
<keyword evidence="1" id="KW-0813">Transport</keyword>
<dbReference type="InterPro" id="IPR003593">
    <property type="entry name" value="AAA+_ATPase"/>
</dbReference>
<evidence type="ECO:0000259" key="4">
    <source>
        <dbReference type="PROSITE" id="PS50893"/>
    </source>
</evidence>
<protein>
    <submittedName>
        <fullName evidence="5">ATP-binding cassette domain-containing protein</fullName>
    </submittedName>
</protein>
<dbReference type="RefSeq" id="WP_251742782.1">
    <property type="nucleotide sequence ID" value="NZ_JBHUOJ010000022.1"/>
</dbReference>
<dbReference type="Proteomes" id="UP001597438">
    <property type="component" value="Unassembled WGS sequence"/>
</dbReference>
<keyword evidence="2" id="KW-0547">Nucleotide-binding</keyword>
<dbReference type="PROSITE" id="PS50893">
    <property type="entry name" value="ABC_TRANSPORTER_2"/>
    <property type="match status" value="1"/>
</dbReference>
<sequence>MKFELDNVELYFGQKQVLYSIYFKAETGKITGLLGPNGSGKSSLMRVFFGNLNCHNKLVRINDQGTLKPLYKKHRVKLLPQHDFLPNNINFKKIFNFFEVEWSYFVQTFPSFEKYSSEKIGKLSGGEKRLISVWLILKSPAELVLLDEPFTHLSPLYIEIIKKEMTAEKENKGIVISDHMYHDIVEISDDLYFLKNGNIKKIADKEALKGLGYC</sequence>
<name>A0ABW5X643_9FLAO</name>
<accession>A0ABW5X643</accession>
<dbReference type="Pfam" id="PF00005">
    <property type="entry name" value="ABC_tran"/>
    <property type="match status" value="1"/>
</dbReference>
<proteinExistence type="predicted"/>